<dbReference type="KEGG" id="pkc:PKB_0486"/>
<name>A0A024HB91_PSEKB</name>
<evidence type="ECO:0008006" key="4">
    <source>
        <dbReference type="Google" id="ProtNLM"/>
    </source>
</evidence>
<dbReference type="InterPro" id="IPR021302">
    <property type="entry name" value="DUF2780_VcgC/VcgE"/>
</dbReference>
<dbReference type="Proteomes" id="UP000025241">
    <property type="component" value="Chromosome I"/>
</dbReference>
<feature type="chain" id="PRO_5001529869" description="DUF2780 domain-containing protein" evidence="1">
    <location>
        <begin position="23"/>
        <end position="198"/>
    </location>
</feature>
<dbReference type="AlphaFoldDB" id="A0A024HB91"/>
<proteinExistence type="predicted"/>
<evidence type="ECO:0000313" key="2">
    <source>
        <dbReference type="EMBL" id="CDF81864.1"/>
    </source>
</evidence>
<reference evidence="2 3" key="2">
    <citation type="submission" date="2014-05" db="EMBL/GenBank/DDBJ databases">
        <title>Genome sequence of the 3-chlorobenzoate degrading bacterium Pseudomonas knackmussii B13 shows multiple evidence for horizontal gene transfer.</title>
        <authorList>
            <person name="Miyazaki R."/>
            <person name="Bertelli C."/>
            <person name="Falquet L."/>
            <person name="Robinson-Rechavi M."/>
            <person name="Gharib W."/>
            <person name="Roy S."/>
            <person name="Van der Meer J.R."/>
        </authorList>
    </citation>
    <scope>NUCLEOTIDE SEQUENCE [LARGE SCALE GENOMIC DNA]</scope>
    <source>
        <strain evidence="2 3">B13</strain>
    </source>
</reference>
<dbReference type="RefSeq" id="WP_052355151.1">
    <property type="nucleotide sequence ID" value="NZ_HG322950.1"/>
</dbReference>
<keyword evidence="3" id="KW-1185">Reference proteome</keyword>
<protein>
    <recommendedName>
        <fullName evidence="4">DUF2780 domain-containing protein</fullName>
    </recommendedName>
</protein>
<keyword evidence="1" id="KW-0732">Signal</keyword>
<evidence type="ECO:0000256" key="1">
    <source>
        <dbReference type="SAM" id="SignalP"/>
    </source>
</evidence>
<dbReference type="EMBL" id="HG322950">
    <property type="protein sequence ID" value="CDF81864.1"/>
    <property type="molecule type" value="Genomic_DNA"/>
</dbReference>
<dbReference type="PATRIC" id="fig|1301098.3.peg.499"/>
<reference evidence="2 3" key="1">
    <citation type="submission" date="2013-03" db="EMBL/GenBank/DDBJ databases">
        <authorList>
            <person name="Linke B."/>
        </authorList>
    </citation>
    <scope>NUCLEOTIDE SEQUENCE [LARGE SCALE GENOMIC DNA]</scope>
    <source>
        <strain evidence="2 3">B13</strain>
    </source>
</reference>
<dbReference type="STRING" id="1301098.PKB_0486"/>
<dbReference type="OrthoDB" id="8546843at2"/>
<dbReference type="HOGENOM" id="CLU_092050_0_0_6"/>
<organism evidence="2 3">
    <name type="scientific">Pseudomonas knackmussii (strain DSM 6978 / CCUG 54928 / LMG 23759 / B13)</name>
    <dbReference type="NCBI Taxonomy" id="1301098"/>
    <lineage>
        <taxon>Bacteria</taxon>
        <taxon>Pseudomonadati</taxon>
        <taxon>Pseudomonadota</taxon>
        <taxon>Gammaproteobacteria</taxon>
        <taxon>Pseudomonadales</taxon>
        <taxon>Pseudomonadaceae</taxon>
        <taxon>Pseudomonas</taxon>
    </lineage>
</organism>
<sequence>MIARSLLALTACLCLASLPVVAETFDEAPSANSSSADGSAAARNAANGLVETLGQRLNISDEQAIGGVGALLGLAMNRLEPADSAQLQQRLPGLGQLSSGTLDGGLGGLGGLAGLIGGAGQLLGGIQNLQDVDQVFNVLGMNQGMVGQFAGVMLDYMVQQGLNSQLLGTLGQIWGSLPSIPKTPLAPAPLAAPSGKAA</sequence>
<gene>
    <name evidence="2" type="ORF">PKB_0486</name>
</gene>
<accession>A0A024HB91</accession>
<dbReference type="Pfam" id="PF11075">
    <property type="entry name" value="DUF2780"/>
    <property type="match status" value="1"/>
</dbReference>
<evidence type="ECO:0000313" key="3">
    <source>
        <dbReference type="Proteomes" id="UP000025241"/>
    </source>
</evidence>
<feature type="signal peptide" evidence="1">
    <location>
        <begin position="1"/>
        <end position="22"/>
    </location>
</feature>